<organism evidence="2 3">
    <name type="scientific">Cellvibrio mixtus</name>
    <dbReference type="NCBI Taxonomy" id="39650"/>
    <lineage>
        <taxon>Bacteria</taxon>
        <taxon>Pseudomonadati</taxon>
        <taxon>Pseudomonadota</taxon>
        <taxon>Gammaproteobacteria</taxon>
        <taxon>Cellvibrionales</taxon>
        <taxon>Cellvibrionaceae</taxon>
        <taxon>Cellvibrio</taxon>
    </lineage>
</organism>
<name>A0A266Q3D0_9GAMM</name>
<feature type="transmembrane region" description="Helical" evidence="1">
    <location>
        <begin position="79"/>
        <end position="100"/>
    </location>
</feature>
<dbReference type="EMBL" id="NHNI01000002">
    <property type="protein sequence ID" value="OZY84384.1"/>
    <property type="molecule type" value="Genomic_DNA"/>
</dbReference>
<gene>
    <name evidence="2" type="ORF">CBP51_14330</name>
</gene>
<accession>A0A266Q3D0</accession>
<feature type="transmembrane region" description="Helical" evidence="1">
    <location>
        <begin position="12"/>
        <end position="39"/>
    </location>
</feature>
<evidence type="ECO:0008006" key="4">
    <source>
        <dbReference type="Google" id="ProtNLM"/>
    </source>
</evidence>
<keyword evidence="3" id="KW-1185">Reference proteome</keyword>
<dbReference type="Proteomes" id="UP000216101">
    <property type="component" value="Unassembled WGS sequence"/>
</dbReference>
<protein>
    <recommendedName>
        <fullName evidence="4">DUF2721 domain-containing protein</fullName>
    </recommendedName>
</protein>
<evidence type="ECO:0000313" key="3">
    <source>
        <dbReference type="Proteomes" id="UP000216101"/>
    </source>
</evidence>
<keyword evidence="1" id="KW-0812">Transmembrane</keyword>
<evidence type="ECO:0000256" key="1">
    <source>
        <dbReference type="SAM" id="Phobius"/>
    </source>
</evidence>
<dbReference type="AlphaFoldDB" id="A0A266Q3D0"/>
<sequence>MDEFVKGLSSPSWWVGVVIVGILINLISSLLIKFFGFLLKQTSEKWRNKEQIKNTERQKTIEKIKSNEKFLYFYMLSEIRYMVCGASYCIFSLCCFFAAVQISKSNIYIAFIGMITATITLHIGFRDFNKAIKLHCLIKDASEEYRGINT</sequence>
<dbReference type="RefSeq" id="WP_094985471.1">
    <property type="nucleotide sequence ID" value="NZ_NHNI01000002.1"/>
</dbReference>
<comment type="caution">
    <text evidence="2">The sequence shown here is derived from an EMBL/GenBank/DDBJ whole genome shotgun (WGS) entry which is preliminary data.</text>
</comment>
<keyword evidence="1" id="KW-1133">Transmembrane helix</keyword>
<evidence type="ECO:0000313" key="2">
    <source>
        <dbReference type="EMBL" id="OZY84384.1"/>
    </source>
</evidence>
<feature type="transmembrane region" description="Helical" evidence="1">
    <location>
        <begin position="106"/>
        <end position="125"/>
    </location>
</feature>
<keyword evidence="1" id="KW-0472">Membrane</keyword>
<reference evidence="3" key="1">
    <citation type="submission" date="2017-05" db="EMBL/GenBank/DDBJ databases">
        <authorList>
            <person name="Barney B.M."/>
        </authorList>
    </citation>
    <scope>NUCLEOTIDE SEQUENCE [LARGE SCALE GENOMIC DNA]</scope>
    <source>
        <strain evidence="3">PSBB022</strain>
    </source>
</reference>
<proteinExistence type="predicted"/>